<evidence type="ECO:0000256" key="4">
    <source>
        <dbReference type="HAMAP-Rule" id="MF_01401"/>
    </source>
</evidence>
<dbReference type="InterPro" id="IPR036509">
    <property type="entry name" value="Met_Sox_Rdtase_MsrA_sf"/>
</dbReference>
<feature type="domain" description="Peptide methionine sulphoxide reductase MsrA" evidence="5">
    <location>
        <begin position="4"/>
        <end position="153"/>
    </location>
</feature>
<dbReference type="GO" id="GO:0005737">
    <property type="term" value="C:cytoplasm"/>
    <property type="evidence" value="ECO:0007669"/>
    <property type="project" value="TreeGrafter"/>
</dbReference>
<evidence type="ECO:0000256" key="2">
    <source>
        <dbReference type="ARBA" id="ARBA00047806"/>
    </source>
</evidence>
<evidence type="ECO:0000256" key="1">
    <source>
        <dbReference type="ARBA" id="ARBA00023002"/>
    </source>
</evidence>
<comment type="catalytic activity">
    <reaction evidence="3 4">
        <text>[thioredoxin]-disulfide + L-methionine + H2O = L-methionine (S)-S-oxide + [thioredoxin]-dithiol</text>
        <dbReference type="Rhea" id="RHEA:19993"/>
        <dbReference type="Rhea" id="RHEA-COMP:10698"/>
        <dbReference type="Rhea" id="RHEA-COMP:10700"/>
        <dbReference type="ChEBI" id="CHEBI:15377"/>
        <dbReference type="ChEBI" id="CHEBI:29950"/>
        <dbReference type="ChEBI" id="CHEBI:50058"/>
        <dbReference type="ChEBI" id="CHEBI:57844"/>
        <dbReference type="ChEBI" id="CHEBI:58772"/>
        <dbReference type="EC" id="1.8.4.11"/>
    </reaction>
</comment>
<dbReference type="InterPro" id="IPR050162">
    <property type="entry name" value="MsrA_MetSO_reductase"/>
</dbReference>
<comment type="function">
    <text evidence="4">Has an important function as a repair enzyme for proteins that have been inactivated by oxidation. Catalyzes the reversible oxidation-reduction of methionine sulfoxide in proteins to methionine.</text>
</comment>
<feature type="active site" evidence="4">
    <location>
        <position position="10"/>
    </location>
</feature>
<dbReference type="RefSeq" id="WP_249322403.1">
    <property type="nucleotide sequence ID" value="NZ_JACRTK010000001.1"/>
</dbReference>
<dbReference type="Pfam" id="PF01625">
    <property type="entry name" value="PMSR"/>
    <property type="match status" value="1"/>
</dbReference>
<protein>
    <recommendedName>
        <fullName evidence="4">Peptide methionine sulfoxide reductase MsrA</fullName>
        <shortName evidence="4">Protein-methionine-S-oxide reductase</shortName>
        <ecNumber evidence="4">1.8.4.11</ecNumber>
    </recommendedName>
    <alternativeName>
        <fullName evidence="4">Peptide-methionine (S)-S-oxide reductase</fullName>
        <shortName evidence="4">Peptide Met(O) reductase</shortName>
    </alternativeName>
</protein>
<dbReference type="HAMAP" id="MF_01401">
    <property type="entry name" value="MsrA"/>
    <property type="match status" value="1"/>
</dbReference>
<dbReference type="SUPFAM" id="SSF55068">
    <property type="entry name" value="Peptide methionine sulfoxide reductase"/>
    <property type="match status" value="1"/>
</dbReference>
<gene>
    <name evidence="4 6" type="primary">msrA</name>
    <name evidence="6" type="ORF">H8689_00280</name>
</gene>
<comment type="caution">
    <text evidence="6">The sequence shown here is derived from an EMBL/GenBank/DDBJ whole genome shotgun (WGS) entry which is preliminary data.</text>
</comment>
<dbReference type="EMBL" id="JACRTK010000001">
    <property type="protein sequence ID" value="MBC8589581.1"/>
    <property type="molecule type" value="Genomic_DNA"/>
</dbReference>
<dbReference type="InterPro" id="IPR002569">
    <property type="entry name" value="Met_Sox_Rdtase_MsrA_dom"/>
</dbReference>
<dbReference type="PANTHER" id="PTHR42799">
    <property type="entry name" value="MITOCHONDRIAL PEPTIDE METHIONINE SULFOXIDE REDUCTASE"/>
    <property type="match status" value="1"/>
</dbReference>
<keyword evidence="7" id="KW-1185">Reference proteome</keyword>
<proteinExistence type="inferred from homology"/>
<name>A0A926EXW2_9FIRM</name>
<dbReference type="GO" id="GO:0008113">
    <property type="term" value="F:peptide-methionine (S)-S-oxide reductase activity"/>
    <property type="evidence" value="ECO:0007669"/>
    <property type="project" value="UniProtKB-UniRule"/>
</dbReference>
<evidence type="ECO:0000259" key="5">
    <source>
        <dbReference type="Pfam" id="PF01625"/>
    </source>
</evidence>
<dbReference type="NCBIfam" id="TIGR00401">
    <property type="entry name" value="msrA"/>
    <property type="match status" value="1"/>
</dbReference>
<dbReference type="Gene3D" id="3.30.1060.10">
    <property type="entry name" value="Peptide methionine sulphoxide reductase MsrA"/>
    <property type="match status" value="1"/>
</dbReference>
<dbReference type="Proteomes" id="UP000601522">
    <property type="component" value="Unassembled WGS sequence"/>
</dbReference>
<accession>A0A926EXW2</accession>
<comment type="catalytic activity">
    <reaction evidence="2 4">
        <text>L-methionyl-[protein] + [thioredoxin]-disulfide + H2O = L-methionyl-(S)-S-oxide-[protein] + [thioredoxin]-dithiol</text>
        <dbReference type="Rhea" id="RHEA:14217"/>
        <dbReference type="Rhea" id="RHEA-COMP:10698"/>
        <dbReference type="Rhea" id="RHEA-COMP:10700"/>
        <dbReference type="Rhea" id="RHEA-COMP:12313"/>
        <dbReference type="Rhea" id="RHEA-COMP:12315"/>
        <dbReference type="ChEBI" id="CHEBI:15377"/>
        <dbReference type="ChEBI" id="CHEBI:16044"/>
        <dbReference type="ChEBI" id="CHEBI:29950"/>
        <dbReference type="ChEBI" id="CHEBI:44120"/>
        <dbReference type="ChEBI" id="CHEBI:50058"/>
        <dbReference type="EC" id="1.8.4.11"/>
    </reaction>
</comment>
<organism evidence="6 7">
    <name type="scientific">Wansuia hejianensis</name>
    <dbReference type="NCBI Taxonomy" id="2763667"/>
    <lineage>
        <taxon>Bacteria</taxon>
        <taxon>Bacillati</taxon>
        <taxon>Bacillota</taxon>
        <taxon>Clostridia</taxon>
        <taxon>Lachnospirales</taxon>
        <taxon>Lachnospiraceae</taxon>
        <taxon>Wansuia</taxon>
    </lineage>
</organism>
<evidence type="ECO:0000313" key="6">
    <source>
        <dbReference type="EMBL" id="MBC8589581.1"/>
    </source>
</evidence>
<comment type="similarity">
    <text evidence="4">Belongs to the MsrA Met sulfoxide reductase family.</text>
</comment>
<dbReference type="AlphaFoldDB" id="A0A926EXW2"/>
<keyword evidence="1 4" id="KW-0560">Oxidoreductase</keyword>
<reference evidence="6 7" key="1">
    <citation type="submission" date="2020-08" db="EMBL/GenBank/DDBJ databases">
        <title>Genome public.</title>
        <authorList>
            <person name="Liu C."/>
            <person name="Sun Q."/>
        </authorList>
    </citation>
    <scope>NUCLEOTIDE SEQUENCE [LARGE SCALE GENOMIC DNA]</scope>
    <source>
        <strain evidence="6 7">NSJ-26</strain>
    </source>
</reference>
<dbReference type="EC" id="1.8.4.11" evidence="4"/>
<dbReference type="GO" id="GO:0034599">
    <property type="term" value="P:cellular response to oxidative stress"/>
    <property type="evidence" value="ECO:0007669"/>
    <property type="project" value="TreeGrafter"/>
</dbReference>
<evidence type="ECO:0000313" key="7">
    <source>
        <dbReference type="Proteomes" id="UP000601522"/>
    </source>
</evidence>
<evidence type="ECO:0000256" key="3">
    <source>
        <dbReference type="ARBA" id="ARBA00048782"/>
    </source>
</evidence>
<sequence length="158" mass="18346">MKNIYLAGGCFWGVEEYFSRIHGVVATEVGYANGHKENPTYEEVCTGITGHAETTYIEYDEKIISLEDLLEKFWRIINPTLLNRQGPDIGNQYRTGIYYTDPSDLDIINKTLEEEQKKYKEPIVTEIMELKSFYKAEAYHQDYLKKNPGGYCHIDLSR</sequence>
<dbReference type="PANTHER" id="PTHR42799:SF2">
    <property type="entry name" value="MITOCHONDRIAL PEPTIDE METHIONINE SULFOXIDE REDUCTASE"/>
    <property type="match status" value="1"/>
</dbReference>